<protein>
    <recommendedName>
        <fullName evidence="3">Adhesin domain-containing protein</fullName>
    </recommendedName>
</protein>
<evidence type="ECO:0000313" key="1">
    <source>
        <dbReference type="EMBL" id="KAK5087727.1"/>
    </source>
</evidence>
<comment type="caution">
    <text evidence="1">The sequence shown here is derived from an EMBL/GenBank/DDBJ whole genome shotgun (WGS) entry which is preliminary data.</text>
</comment>
<name>A0ABR0K5Y4_9EURO</name>
<proteinExistence type="predicted"/>
<dbReference type="Proteomes" id="UP001345013">
    <property type="component" value="Unassembled WGS sequence"/>
</dbReference>
<sequence length="421" mass="45303">MAYTDNQYPNEKASGVEIEVLPVPATHVAQPKKASFTRRLLRVTIIALSFSLAVDLFRHGSYYAKSVTGCHGLMKEGDGHHQHPFPPIDKWKPYDGTTHFEFEPTAASGLSVRGAKAFGKVVFETSKLSDKVVIDLDIKTDKKDKDSVISIEEKDGYLTINTPSTGRLETYASARIQIPSNVLGTFGLPKFNIDLPKHMVDYSSLPESLEVGIFAIRLAKGFVKPGPVHTNVTQLTVASGALHGSLTQARYETSIDVANGNVTLDISSISGGNEGKSNIKLGNGHLQGSFPVYNSTTFDVAKGSIYVDVVFEAAAESNRAELSTKVGSGPVRVYVDSIAAGRLFKSYHTSVAGDQMITYPENFQGTIDARGIAGDIRLEGKDLVVEKVLGGMQGKKGDSNRNYVSVKAAKGALDVMVGDDE</sequence>
<keyword evidence="2" id="KW-1185">Reference proteome</keyword>
<accession>A0ABR0K5Y4</accession>
<organism evidence="1 2">
    <name type="scientific">Lithohypha guttulata</name>
    <dbReference type="NCBI Taxonomy" id="1690604"/>
    <lineage>
        <taxon>Eukaryota</taxon>
        <taxon>Fungi</taxon>
        <taxon>Dikarya</taxon>
        <taxon>Ascomycota</taxon>
        <taxon>Pezizomycotina</taxon>
        <taxon>Eurotiomycetes</taxon>
        <taxon>Chaetothyriomycetidae</taxon>
        <taxon>Chaetothyriales</taxon>
        <taxon>Trichomeriaceae</taxon>
        <taxon>Lithohypha</taxon>
    </lineage>
</organism>
<reference evidence="1 2" key="1">
    <citation type="submission" date="2023-08" db="EMBL/GenBank/DDBJ databases">
        <title>Black Yeasts Isolated from many extreme environments.</title>
        <authorList>
            <person name="Coleine C."/>
            <person name="Stajich J.E."/>
            <person name="Selbmann L."/>
        </authorList>
    </citation>
    <scope>NUCLEOTIDE SEQUENCE [LARGE SCALE GENOMIC DNA]</scope>
    <source>
        <strain evidence="1 2">CCFEE 5885</strain>
    </source>
</reference>
<dbReference type="EMBL" id="JAVRRG010000083">
    <property type="protein sequence ID" value="KAK5087727.1"/>
    <property type="molecule type" value="Genomic_DNA"/>
</dbReference>
<evidence type="ECO:0008006" key="3">
    <source>
        <dbReference type="Google" id="ProtNLM"/>
    </source>
</evidence>
<evidence type="ECO:0000313" key="2">
    <source>
        <dbReference type="Proteomes" id="UP001345013"/>
    </source>
</evidence>
<gene>
    <name evidence="1" type="ORF">LTR24_006437</name>
</gene>